<accession>A0A0B2AMG8</accession>
<dbReference type="InterPro" id="IPR001017">
    <property type="entry name" value="DH_E1"/>
</dbReference>
<dbReference type="InterPro" id="IPR050771">
    <property type="entry name" value="Alpha-ketoacid_DH_E1_comp"/>
</dbReference>
<dbReference type="CDD" id="cd02000">
    <property type="entry name" value="TPP_E1_PDC_ADC_BCADC"/>
    <property type="match status" value="1"/>
</dbReference>
<keyword evidence="2 4" id="KW-0560">Oxidoreductase</keyword>
<dbReference type="GO" id="GO:0009083">
    <property type="term" value="P:branched-chain amino acid catabolic process"/>
    <property type="evidence" value="ECO:0007669"/>
    <property type="project" value="TreeGrafter"/>
</dbReference>
<dbReference type="PANTHER" id="PTHR43380:SF1">
    <property type="entry name" value="2-OXOISOVALERATE DEHYDROGENASE SUBUNIT ALPHA, MITOCHONDRIAL"/>
    <property type="match status" value="1"/>
</dbReference>
<keyword evidence="8" id="KW-1185">Reference proteome</keyword>
<evidence type="ECO:0000313" key="7">
    <source>
        <dbReference type="EMBL" id="KHL04881.1"/>
    </source>
</evidence>
<dbReference type="STRING" id="1338436.LK10_02435"/>
<feature type="domain" description="Dehydrogenase E1 component" evidence="6">
    <location>
        <begin position="42"/>
        <end position="324"/>
    </location>
</feature>
<dbReference type="OrthoDB" id="9766715at2"/>
<dbReference type="Proteomes" id="UP000030982">
    <property type="component" value="Unassembled WGS sequence"/>
</dbReference>
<dbReference type="EMBL" id="JTDL01000037">
    <property type="protein sequence ID" value="KHL04881.1"/>
    <property type="molecule type" value="Genomic_DNA"/>
</dbReference>
<reference evidence="7 8" key="1">
    <citation type="submission" date="2014-09" db="EMBL/GenBank/DDBJ databases">
        <title>Genome sequence of Sinomonas sp. MUSC 117.</title>
        <authorList>
            <person name="Lee L.-H."/>
        </authorList>
    </citation>
    <scope>NUCLEOTIDE SEQUENCE [LARGE SCALE GENOMIC DNA]</scope>
    <source>
        <strain evidence="7 8">MUSC 117</strain>
    </source>
</reference>
<organism evidence="7 8">
    <name type="scientific">Sinomonas humi</name>
    <dbReference type="NCBI Taxonomy" id="1338436"/>
    <lineage>
        <taxon>Bacteria</taxon>
        <taxon>Bacillati</taxon>
        <taxon>Actinomycetota</taxon>
        <taxon>Actinomycetes</taxon>
        <taxon>Micrococcales</taxon>
        <taxon>Micrococcaceae</taxon>
        <taxon>Sinomonas</taxon>
    </lineage>
</organism>
<dbReference type="EC" id="1.2.4.4" evidence="4"/>
<evidence type="ECO:0000256" key="2">
    <source>
        <dbReference type="ARBA" id="ARBA00023002"/>
    </source>
</evidence>
<comment type="cofactor">
    <cofactor evidence="1 4">
        <name>thiamine diphosphate</name>
        <dbReference type="ChEBI" id="CHEBI:58937"/>
    </cofactor>
</comment>
<protein>
    <recommendedName>
        <fullName evidence="4">2-oxoisovalerate dehydrogenase subunit alpha</fullName>
        <ecNumber evidence="4">1.2.4.4</ecNumber>
    </recommendedName>
    <alternativeName>
        <fullName evidence="4">Branched-chain alpha-keto acid dehydrogenase E1 component alpha chain</fullName>
    </alternativeName>
</protein>
<comment type="caution">
    <text evidence="7">The sequence shown here is derived from an EMBL/GenBank/DDBJ whole genome shotgun (WGS) entry which is preliminary data.</text>
</comment>
<gene>
    <name evidence="7" type="ORF">LK10_02435</name>
</gene>
<evidence type="ECO:0000256" key="1">
    <source>
        <dbReference type="ARBA" id="ARBA00001964"/>
    </source>
</evidence>
<dbReference type="GO" id="GO:0003863">
    <property type="term" value="F:branched-chain 2-oxo acid dehydrogenase activity"/>
    <property type="evidence" value="ECO:0007669"/>
    <property type="project" value="UniProtKB-EC"/>
</dbReference>
<proteinExistence type="inferred from homology"/>
<feature type="region of interest" description="Disordered" evidence="5">
    <location>
        <begin position="1"/>
        <end position="31"/>
    </location>
</feature>
<keyword evidence="7" id="KW-0670">Pyruvate</keyword>
<evidence type="ECO:0000256" key="3">
    <source>
        <dbReference type="ARBA" id="ARBA00023052"/>
    </source>
</evidence>
<dbReference type="Pfam" id="PF00676">
    <property type="entry name" value="E1_dh"/>
    <property type="match status" value="1"/>
</dbReference>
<evidence type="ECO:0000313" key="8">
    <source>
        <dbReference type="Proteomes" id="UP000030982"/>
    </source>
</evidence>
<dbReference type="SUPFAM" id="SSF52518">
    <property type="entry name" value="Thiamin diphosphate-binding fold (THDP-binding)"/>
    <property type="match status" value="1"/>
</dbReference>
<feature type="compositionally biased region" description="Polar residues" evidence="5">
    <location>
        <begin position="1"/>
        <end position="10"/>
    </location>
</feature>
<sequence length="375" mass="39830">MQTSGQSTTAHGRAGLADAPRPPLSDLPSVEPVTGSDLVELYRLMTAVRHLDLAAISWQRQGIVPAYAPELGQEAAQVGSALAVDPKRDFVFPTYRELGVARACGVDMVEYMSTHKATWHGGLWNPAETHVAPIQAVVAGSVLHAVGWAHGQTLEAHGELPAEGYNVAITYLGDGASSQGDVHEAMNFAAIFKAPVVFFVQNNGWAISVPTERQVAGGSVAARGAGYGIPAIQVDGNDAAAVLTATRRAVAHARAGQGPAIVEAMTYRRGPHATSDDPGRYRSLEDERLDAGADPVARLRERFVAEGIADAAALNEADDAAAAEAERVRRGVLALGGRPGAEMFDLVFQEPTDELLRQKANWQAETEWHEESEHA</sequence>
<dbReference type="PANTHER" id="PTHR43380">
    <property type="entry name" value="2-OXOISOVALERATE DEHYDROGENASE SUBUNIT ALPHA, MITOCHONDRIAL"/>
    <property type="match status" value="1"/>
</dbReference>
<evidence type="ECO:0000259" key="6">
    <source>
        <dbReference type="Pfam" id="PF00676"/>
    </source>
</evidence>
<comment type="function">
    <text evidence="4">The branched-chain alpha-keto dehydrogenase complex catalyzes the overall conversion of alpha-keto acids to acyl-CoA and CO(2). It contains multiple copies of three enzymatic components: branched-chain alpha-keto acid decarboxylase (E1), lipoamide acyltransferase (E2) and lipoamide dehydrogenase (E3).</text>
</comment>
<name>A0A0B2AMG8_9MICC</name>
<evidence type="ECO:0000256" key="4">
    <source>
        <dbReference type="RuleBase" id="RU365014"/>
    </source>
</evidence>
<keyword evidence="3 4" id="KW-0786">Thiamine pyrophosphate</keyword>
<comment type="catalytic activity">
    <reaction evidence="4">
        <text>N(6)-[(R)-lipoyl]-L-lysyl-[protein] + 3-methyl-2-oxobutanoate + H(+) = N(6)-[(R)-S(8)-2-methylpropanoyldihydrolipoyl]-L-lysyl-[protein] + CO2</text>
        <dbReference type="Rhea" id="RHEA:13457"/>
        <dbReference type="Rhea" id="RHEA-COMP:10474"/>
        <dbReference type="Rhea" id="RHEA-COMP:10497"/>
        <dbReference type="ChEBI" id="CHEBI:11851"/>
        <dbReference type="ChEBI" id="CHEBI:15378"/>
        <dbReference type="ChEBI" id="CHEBI:16526"/>
        <dbReference type="ChEBI" id="CHEBI:83099"/>
        <dbReference type="ChEBI" id="CHEBI:83142"/>
        <dbReference type="EC" id="1.2.4.4"/>
    </reaction>
</comment>
<dbReference type="GO" id="GO:0000287">
    <property type="term" value="F:magnesium ion binding"/>
    <property type="evidence" value="ECO:0007669"/>
    <property type="project" value="UniProtKB-ARBA"/>
</dbReference>
<evidence type="ECO:0000256" key="5">
    <source>
        <dbReference type="SAM" id="MobiDB-lite"/>
    </source>
</evidence>
<dbReference type="AlphaFoldDB" id="A0A0B2AMG8"/>
<dbReference type="InterPro" id="IPR029061">
    <property type="entry name" value="THDP-binding"/>
</dbReference>
<comment type="similarity">
    <text evidence="4">Belongs to the BCKDHA family.</text>
</comment>
<dbReference type="Gene3D" id="3.40.50.970">
    <property type="match status" value="1"/>
</dbReference>